<keyword evidence="6" id="KW-1185">Reference proteome</keyword>
<sequence length="65" mass="7337">MIYTTQIVRLDGLTLVASVDDQQVQELSELKQNIRQVIKRITPNSEPRASIESAKYTIQYGNGSQ</sequence>
<keyword evidence="3" id="KW-0472">Membrane</keyword>
<dbReference type="EMBL" id="LFZO01000083">
    <property type="protein sequence ID" value="KXT14403.1"/>
    <property type="molecule type" value="Genomic_DNA"/>
</dbReference>
<evidence type="ECO:0000256" key="3">
    <source>
        <dbReference type="ARBA" id="ARBA00023136"/>
    </source>
</evidence>
<dbReference type="EMBL" id="LFZO01000083">
    <property type="protein sequence ID" value="KXT14405.1"/>
    <property type="molecule type" value="Genomic_DNA"/>
</dbReference>
<dbReference type="AlphaFoldDB" id="A0A139II11"/>
<evidence type="ECO:0000259" key="4">
    <source>
        <dbReference type="PROSITE" id="PS50859"/>
    </source>
</evidence>
<evidence type="ECO:0000256" key="2">
    <source>
        <dbReference type="ARBA" id="ARBA00008025"/>
    </source>
</evidence>
<name>A0A139II11_9PEZI</name>
<reference evidence="5 6" key="1">
    <citation type="submission" date="2015-07" db="EMBL/GenBank/DDBJ databases">
        <title>Comparative genomics of the Sigatoka disease complex on banana suggests a link between parallel evolutionary changes in Pseudocercospora fijiensis and Pseudocercospora eumusae and increased virulence on the banana host.</title>
        <authorList>
            <person name="Chang T.-C."/>
            <person name="Salvucci A."/>
            <person name="Crous P.W."/>
            <person name="Stergiopoulos I."/>
        </authorList>
    </citation>
    <scope>NUCLEOTIDE SEQUENCE [LARGE SCALE GENOMIC DNA]</scope>
    <source>
        <strain evidence="5 6">CBS 116634</strain>
    </source>
</reference>
<organism evidence="5 6">
    <name type="scientific">Pseudocercospora musae</name>
    <dbReference type="NCBI Taxonomy" id="113226"/>
    <lineage>
        <taxon>Eukaryota</taxon>
        <taxon>Fungi</taxon>
        <taxon>Dikarya</taxon>
        <taxon>Ascomycota</taxon>
        <taxon>Pezizomycotina</taxon>
        <taxon>Dothideomycetes</taxon>
        <taxon>Dothideomycetidae</taxon>
        <taxon>Mycosphaerellales</taxon>
        <taxon>Mycosphaerellaceae</taxon>
        <taxon>Pseudocercospora</taxon>
    </lineage>
</organism>
<feature type="domain" description="Longin" evidence="4">
    <location>
        <begin position="6"/>
        <end position="65"/>
    </location>
</feature>
<comment type="similarity">
    <text evidence="2">Belongs to the synaptobrevin family.</text>
</comment>
<evidence type="ECO:0000256" key="1">
    <source>
        <dbReference type="ARBA" id="ARBA00004370"/>
    </source>
</evidence>
<evidence type="ECO:0000313" key="6">
    <source>
        <dbReference type="Proteomes" id="UP000073492"/>
    </source>
</evidence>
<comment type="subcellular location">
    <subcellularLocation>
        <location evidence="1">Membrane</location>
    </subcellularLocation>
</comment>
<comment type="caution">
    <text evidence="5">The sequence shown here is derived from an EMBL/GenBank/DDBJ whole genome shotgun (WGS) entry which is preliminary data.</text>
</comment>
<dbReference type="InterPro" id="IPR010908">
    <property type="entry name" value="Longin_dom"/>
</dbReference>
<protein>
    <recommendedName>
        <fullName evidence="4">Longin domain-containing protein</fullName>
    </recommendedName>
</protein>
<dbReference type="Proteomes" id="UP000073492">
    <property type="component" value="Unassembled WGS sequence"/>
</dbReference>
<dbReference type="InterPro" id="IPR011012">
    <property type="entry name" value="Longin-like_dom_sf"/>
</dbReference>
<dbReference type="PROSITE" id="PS50859">
    <property type="entry name" value="LONGIN"/>
    <property type="match status" value="1"/>
</dbReference>
<dbReference type="Gene3D" id="3.30.450.50">
    <property type="entry name" value="Longin domain"/>
    <property type="match status" value="1"/>
</dbReference>
<proteinExistence type="inferred from homology"/>
<evidence type="ECO:0000313" key="5">
    <source>
        <dbReference type="EMBL" id="KXT14403.1"/>
    </source>
</evidence>
<dbReference type="OrthoDB" id="1719357at2759"/>
<gene>
    <name evidence="5" type="ORF">AC579_8366</name>
</gene>
<dbReference type="SUPFAM" id="SSF64356">
    <property type="entry name" value="SNARE-like"/>
    <property type="match status" value="1"/>
</dbReference>
<accession>A0A139II11</accession>
<dbReference type="GO" id="GO:0016020">
    <property type="term" value="C:membrane"/>
    <property type="evidence" value="ECO:0007669"/>
    <property type="project" value="UniProtKB-SubCell"/>
</dbReference>